<feature type="transmembrane region" description="Helical" evidence="3">
    <location>
        <begin position="94"/>
        <end position="112"/>
    </location>
</feature>
<dbReference type="GO" id="GO:0005230">
    <property type="term" value="F:extracellular ligand-gated monoatomic ion channel activity"/>
    <property type="evidence" value="ECO:0007669"/>
    <property type="project" value="InterPro"/>
</dbReference>
<dbReference type="PROSITE" id="PS00236">
    <property type="entry name" value="NEUROTR_ION_CHANNEL"/>
    <property type="match status" value="1"/>
</dbReference>
<keyword evidence="3" id="KW-1133">Transmembrane helix</keyword>
<evidence type="ECO:0000313" key="4">
    <source>
        <dbReference type="Proteomes" id="UP000887566"/>
    </source>
</evidence>
<evidence type="ECO:0000313" key="5">
    <source>
        <dbReference type="WBParaSite" id="PSAMB.scaffold5355size11926.g26476.t1"/>
    </source>
</evidence>
<organism evidence="4 5">
    <name type="scientific">Plectus sambesii</name>
    <dbReference type="NCBI Taxonomy" id="2011161"/>
    <lineage>
        <taxon>Eukaryota</taxon>
        <taxon>Metazoa</taxon>
        <taxon>Ecdysozoa</taxon>
        <taxon>Nematoda</taxon>
        <taxon>Chromadorea</taxon>
        <taxon>Plectida</taxon>
        <taxon>Plectina</taxon>
        <taxon>Plectoidea</taxon>
        <taxon>Plectidae</taxon>
        <taxon>Plectus</taxon>
    </lineage>
</organism>
<dbReference type="Proteomes" id="UP000887566">
    <property type="component" value="Unplaced"/>
</dbReference>
<feature type="transmembrane region" description="Helical" evidence="3">
    <location>
        <begin position="220"/>
        <end position="248"/>
    </location>
</feature>
<keyword evidence="4" id="KW-1185">Reference proteome</keyword>
<evidence type="ECO:0000256" key="3">
    <source>
        <dbReference type="SAM" id="Phobius"/>
    </source>
</evidence>
<protein>
    <submittedName>
        <fullName evidence="5">Neurotransmitter-gated ion-channel ligand-binding domain-containing protein</fullName>
    </submittedName>
</protein>
<dbReference type="InterPro" id="IPR018000">
    <property type="entry name" value="Neurotransmitter_ion_chnl_CS"/>
</dbReference>
<keyword evidence="2 3" id="KW-0472">Membrane</keyword>
<sequence>MELSVTAECEVNFRNYPNDEHTCCFTIEDKNFDSKIKFDLTAPGIETQRSFRANGWYMKSANVEIKKRTDGYAGEILEVCVLMERVAGTLSADIWVPIIISAVVLISSPFFGTLKIQLFVKMFSLLLQFLCFQLLVKRTPQIGVGLDEAPKVYRFYDLTIIISTAGLLTTLILHALTNRERRFPPQHDLCLAAKTINSRFLCCMSDKSVDSFGDDINGEWLHIFVALNAIISLLILSLYILGCLLIVVA</sequence>
<dbReference type="WBParaSite" id="PSAMB.scaffold5355size11926.g26476.t1">
    <property type="protein sequence ID" value="PSAMB.scaffold5355size11926.g26476.t1"/>
    <property type="gene ID" value="PSAMB.scaffold5355size11926.g26476"/>
</dbReference>
<dbReference type="AlphaFoldDB" id="A0A914WUZ7"/>
<name>A0A914WUZ7_9BILA</name>
<dbReference type="InterPro" id="IPR036734">
    <property type="entry name" value="Neur_chan_lig-bd_sf"/>
</dbReference>
<comment type="subcellular location">
    <subcellularLocation>
        <location evidence="1">Membrane</location>
    </subcellularLocation>
</comment>
<proteinExistence type="predicted"/>
<reference evidence="5" key="1">
    <citation type="submission" date="2022-11" db="UniProtKB">
        <authorList>
            <consortium name="WormBaseParasite"/>
        </authorList>
    </citation>
    <scope>IDENTIFICATION</scope>
</reference>
<evidence type="ECO:0000256" key="1">
    <source>
        <dbReference type="ARBA" id="ARBA00004370"/>
    </source>
</evidence>
<accession>A0A914WUZ7</accession>
<keyword evidence="3" id="KW-0812">Transmembrane</keyword>
<evidence type="ECO:0000256" key="2">
    <source>
        <dbReference type="ARBA" id="ARBA00023136"/>
    </source>
</evidence>
<dbReference type="Gene3D" id="2.70.170.10">
    <property type="entry name" value="Neurotransmitter-gated ion-channel ligand-binding domain"/>
    <property type="match status" value="1"/>
</dbReference>
<feature type="transmembrane region" description="Helical" evidence="3">
    <location>
        <begin position="156"/>
        <end position="176"/>
    </location>
</feature>
<dbReference type="SUPFAM" id="SSF63712">
    <property type="entry name" value="Nicotinic receptor ligand binding domain-like"/>
    <property type="match status" value="1"/>
</dbReference>
<dbReference type="GO" id="GO:0016020">
    <property type="term" value="C:membrane"/>
    <property type="evidence" value="ECO:0007669"/>
    <property type="project" value="UniProtKB-SubCell"/>
</dbReference>